<dbReference type="PANTHER" id="PTHR23513:SF6">
    <property type="entry name" value="MAJOR FACILITATOR SUPERFAMILY ASSOCIATED DOMAIN-CONTAINING PROTEIN"/>
    <property type="match status" value="1"/>
</dbReference>
<dbReference type="AlphaFoldDB" id="K7R469"/>
<dbReference type="HOGENOM" id="CLU_731452_0_0_0"/>
<gene>
    <name evidence="8" type="ORF">Theos_0647</name>
</gene>
<evidence type="ECO:0000256" key="2">
    <source>
        <dbReference type="ARBA" id="ARBA00022475"/>
    </source>
</evidence>
<evidence type="ECO:0000256" key="3">
    <source>
        <dbReference type="ARBA" id="ARBA00022692"/>
    </source>
</evidence>
<dbReference type="SUPFAM" id="SSF103473">
    <property type="entry name" value="MFS general substrate transporter"/>
    <property type="match status" value="1"/>
</dbReference>
<dbReference type="PATRIC" id="fig|751945.3.peg.635"/>
<dbReference type="InterPro" id="IPR036259">
    <property type="entry name" value="MFS_trans_sf"/>
</dbReference>
<evidence type="ECO:0000259" key="7">
    <source>
        <dbReference type="PROSITE" id="PS50850"/>
    </source>
</evidence>
<comment type="subcellular location">
    <subcellularLocation>
        <location evidence="1">Cell membrane</location>
        <topology evidence="1">Multi-pass membrane protein</topology>
    </subcellularLocation>
</comment>
<dbReference type="PANTHER" id="PTHR23513">
    <property type="entry name" value="INTEGRAL MEMBRANE EFFLUX PROTEIN-RELATED"/>
    <property type="match status" value="1"/>
</dbReference>
<keyword evidence="9" id="KW-1185">Reference proteome</keyword>
<dbReference type="GO" id="GO:0005886">
    <property type="term" value="C:plasma membrane"/>
    <property type="evidence" value="ECO:0007669"/>
    <property type="project" value="UniProtKB-SubCell"/>
</dbReference>
<dbReference type="InterPro" id="IPR020846">
    <property type="entry name" value="MFS_dom"/>
</dbReference>
<dbReference type="Gene3D" id="1.20.1250.20">
    <property type="entry name" value="MFS general substrate transporter like domains"/>
    <property type="match status" value="2"/>
</dbReference>
<evidence type="ECO:0000256" key="6">
    <source>
        <dbReference type="SAM" id="Phobius"/>
    </source>
</evidence>
<organism evidence="8 9">
    <name type="scientific">Thermus oshimai JL-2</name>
    <dbReference type="NCBI Taxonomy" id="751945"/>
    <lineage>
        <taxon>Bacteria</taxon>
        <taxon>Thermotogati</taxon>
        <taxon>Deinococcota</taxon>
        <taxon>Deinococci</taxon>
        <taxon>Thermales</taxon>
        <taxon>Thermaceae</taxon>
        <taxon>Thermus</taxon>
    </lineage>
</organism>
<feature type="transmembrane region" description="Helical" evidence="6">
    <location>
        <begin position="234"/>
        <end position="257"/>
    </location>
</feature>
<sequence>MVNLILALEAFRLFGAGFFYFAHGALAALVAPSPSGAALALGARLAAEPFFALLAGLLSDRWPRGPLLGLSALGQALLTLGVLALLPSPPLLPLYLAGFLFAALEALRLVAAGALLADLLPQEALARARGRLHAAYTAADLLSDFLSGLLFSRSQTLALGLGGGLLLLAAASYRALPLASPLPRPATGGSLAGLRFLWQSPLLRPLLLLEGALDLAHALLAGLLPFLVLRGLGAAPWVLGLLGSALSLGGALGGLLVGPALARLGRKATLAWALLASALGLLGVALLPSWPFLAAFLLLSGMGGAAFSAVAGAVRLGEAPPELRGRVAGGFLFLTGLLAPLGPLLGGLLADQSLSLPFLLAGLGLLGLAAFARYGGPR</sequence>
<keyword evidence="5 6" id="KW-0472">Membrane</keyword>
<feature type="transmembrane region" description="Helical" evidence="6">
    <location>
        <begin position="269"/>
        <end position="287"/>
    </location>
</feature>
<reference evidence="8 9" key="1">
    <citation type="journal article" date="2013" name="Genome Announc.">
        <title>Whole Genome Sequencing of Thermus oshimai JL-2 and Thermus thermophilus JL-18, Incomplete Denitrifiers from the United States Great Basin.</title>
        <authorList>
            <person name="Murugapiran S.K."/>
            <person name="Huntemann M."/>
            <person name="Wei C.L."/>
            <person name="Han J."/>
            <person name="Detter J.C."/>
            <person name="Han C.S."/>
            <person name="Erkkila T.H."/>
            <person name="Teshima H."/>
            <person name="Chen A."/>
            <person name="Kyrpides N."/>
            <person name="Mavrommatis K."/>
            <person name="Markowitz V."/>
            <person name="Szeto E."/>
            <person name="Ivanova N."/>
            <person name="Pagani I."/>
            <person name="Lam J."/>
            <person name="McDonald A.I."/>
            <person name="Dodsworth J.A."/>
            <person name="Pati A."/>
            <person name="Goodwin L."/>
            <person name="Peters L."/>
            <person name="Pitluck S."/>
            <person name="Woyke T."/>
            <person name="Hedlund B.P."/>
        </authorList>
    </citation>
    <scope>NUCLEOTIDE SEQUENCE</scope>
    <source>
        <strain evidence="8 9">JL-2</strain>
    </source>
</reference>
<evidence type="ECO:0000313" key="8">
    <source>
        <dbReference type="EMBL" id="AFV75709.1"/>
    </source>
</evidence>
<evidence type="ECO:0000313" key="9">
    <source>
        <dbReference type="Proteomes" id="UP000000211"/>
    </source>
</evidence>
<dbReference type="Pfam" id="PF07690">
    <property type="entry name" value="MFS_1"/>
    <property type="match status" value="1"/>
</dbReference>
<dbReference type="PROSITE" id="PS50850">
    <property type="entry name" value="MFS"/>
    <property type="match status" value="1"/>
</dbReference>
<feature type="transmembrane region" description="Helical" evidence="6">
    <location>
        <begin position="293"/>
        <end position="316"/>
    </location>
</feature>
<dbReference type="GO" id="GO:0022857">
    <property type="term" value="F:transmembrane transporter activity"/>
    <property type="evidence" value="ECO:0007669"/>
    <property type="project" value="InterPro"/>
</dbReference>
<feature type="domain" description="Major facilitator superfamily (MFS) profile" evidence="7">
    <location>
        <begin position="200"/>
        <end position="378"/>
    </location>
</feature>
<feature type="transmembrane region" description="Helical" evidence="6">
    <location>
        <begin position="92"/>
        <end position="120"/>
    </location>
</feature>
<keyword evidence="3 6" id="KW-0812">Transmembrane</keyword>
<dbReference type="RefSeq" id="WP_016328903.1">
    <property type="nucleotide sequence ID" value="NC_019386.1"/>
</dbReference>
<keyword evidence="2" id="KW-1003">Cell membrane</keyword>
<feature type="transmembrane region" description="Helical" evidence="6">
    <location>
        <begin position="206"/>
        <end position="228"/>
    </location>
</feature>
<keyword evidence="4 6" id="KW-1133">Transmembrane helix</keyword>
<dbReference type="KEGG" id="tos:Theos_0647"/>
<dbReference type="InterPro" id="IPR011701">
    <property type="entry name" value="MFS"/>
</dbReference>
<accession>K7R469</accession>
<evidence type="ECO:0000256" key="1">
    <source>
        <dbReference type="ARBA" id="ARBA00004651"/>
    </source>
</evidence>
<feature type="transmembrane region" description="Helical" evidence="6">
    <location>
        <begin position="37"/>
        <end position="58"/>
    </location>
</feature>
<feature type="transmembrane region" description="Helical" evidence="6">
    <location>
        <begin position="65"/>
        <end position="86"/>
    </location>
</feature>
<evidence type="ECO:0000256" key="5">
    <source>
        <dbReference type="ARBA" id="ARBA00023136"/>
    </source>
</evidence>
<dbReference type="Proteomes" id="UP000000211">
    <property type="component" value="Chromosome"/>
</dbReference>
<proteinExistence type="predicted"/>
<dbReference type="STRING" id="751945.Theos_0647"/>
<feature type="transmembrane region" description="Helical" evidence="6">
    <location>
        <begin position="328"/>
        <end position="350"/>
    </location>
</feature>
<evidence type="ECO:0000256" key="4">
    <source>
        <dbReference type="ARBA" id="ARBA00022989"/>
    </source>
</evidence>
<dbReference type="eggNOG" id="COG2814">
    <property type="taxonomic scope" value="Bacteria"/>
</dbReference>
<name>K7R469_THEOS</name>
<dbReference type="EMBL" id="CP003249">
    <property type="protein sequence ID" value="AFV75709.1"/>
    <property type="molecule type" value="Genomic_DNA"/>
</dbReference>
<feature type="transmembrane region" description="Helical" evidence="6">
    <location>
        <begin position="356"/>
        <end position="375"/>
    </location>
</feature>
<protein>
    <submittedName>
        <fullName evidence="8">Cyanate permease</fullName>
    </submittedName>
</protein>